<name>W9SBK1_9ROSA</name>
<dbReference type="EMBL" id="KE346351">
    <property type="protein sequence ID" value="EXC34696.1"/>
    <property type="molecule type" value="Genomic_DNA"/>
</dbReference>
<proteinExistence type="predicted"/>
<gene>
    <name evidence="1" type="ORF">L484_020468</name>
</gene>
<accession>W9SBK1</accession>
<keyword evidence="2" id="KW-1185">Reference proteome</keyword>
<evidence type="ECO:0000313" key="1">
    <source>
        <dbReference type="EMBL" id="EXC34696.1"/>
    </source>
</evidence>
<dbReference type="AlphaFoldDB" id="W9SBK1"/>
<evidence type="ECO:0000313" key="2">
    <source>
        <dbReference type="Proteomes" id="UP000030645"/>
    </source>
</evidence>
<sequence length="108" mass="11605">MMRNTVFIFTMIILKISNNKKFIYSVTLKLGKRRLENGLQEHRALGCLGSRRGLRGRQTGSKGKDLRGNGERNLTVVSFDDTAKAGCGGGSGGFGGNFGGGRILVLKA</sequence>
<protein>
    <submittedName>
        <fullName evidence="1">Uncharacterized protein</fullName>
    </submittedName>
</protein>
<dbReference type="Proteomes" id="UP000030645">
    <property type="component" value="Unassembled WGS sequence"/>
</dbReference>
<organism evidence="1 2">
    <name type="scientific">Morus notabilis</name>
    <dbReference type="NCBI Taxonomy" id="981085"/>
    <lineage>
        <taxon>Eukaryota</taxon>
        <taxon>Viridiplantae</taxon>
        <taxon>Streptophyta</taxon>
        <taxon>Embryophyta</taxon>
        <taxon>Tracheophyta</taxon>
        <taxon>Spermatophyta</taxon>
        <taxon>Magnoliopsida</taxon>
        <taxon>eudicotyledons</taxon>
        <taxon>Gunneridae</taxon>
        <taxon>Pentapetalae</taxon>
        <taxon>rosids</taxon>
        <taxon>fabids</taxon>
        <taxon>Rosales</taxon>
        <taxon>Moraceae</taxon>
        <taxon>Moreae</taxon>
        <taxon>Morus</taxon>
    </lineage>
</organism>
<reference evidence="2" key="1">
    <citation type="submission" date="2013-01" db="EMBL/GenBank/DDBJ databases">
        <title>Draft Genome Sequence of a Mulberry Tree, Morus notabilis C.K. Schneid.</title>
        <authorList>
            <person name="He N."/>
            <person name="Zhao S."/>
        </authorList>
    </citation>
    <scope>NUCLEOTIDE SEQUENCE</scope>
</reference>